<gene>
    <name evidence="10" type="primary">nth</name>
    <name evidence="12" type="ORF">QE417_003213</name>
</gene>
<dbReference type="SMART" id="SM00525">
    <property type="entry name" value="FES"/>
    <property type="match status" value="1"/>
</dbReference>
<feature type="domain" description="HhH-GPD" evidence="11">
    <location>
        <begin position="39"/>
        <end position="187"/>
    </location>
</feature>
<feature type="binding site" evidence="10">
    <location>
        <position position="189"/>
    </location>
    <ligand>
        <name>[4Fe-4S] cluster</name>
        <dbReference type="ChEBI" id="CHEBI:49883"/>
    </ligand>
</feature>
<comment type="caution">
    <text evidence="12">The sequence shown here is derived from an EMBL/GenBank/DDBJ whole genome shotgun (WGS) entry which is preliminary data.</text>
</comment>
<evidence type="ECO:0000256" key="6">
    <source>
        <dbReference type="ARBA" id="ARBA00023004"/>
    </source>
</evidence>
<keyword evidence="4 10" id="KW-0227">DNA damage</keyword>
<dbReference type="Proteomes" id="UP001258315">
    <property type="component" value="Unassembled WGS sequence"/>
</dbReference>
<organism evidence="12 13">
    <name type="scientific">Mucilaginibacter terrae</name>
    <dbReference type="NCBI Taxonomy" id="1955052"/>
    <lineage>
        <taxon>Bacteria</taxon>
        <taxon>Pseudomonadati</taxon>
        <taxon>Bacteroidota</taxon>
        <taxon>Sphingobacteriia</taxon>
        <taxon>Sphingobacteriales</taxon>
        <taxon>Sphingobacteriaceae</taxon>
        <taxon>Mucilaginibacter</taxon>
    </lineage>
</organism>
<evidence type="ECO:0000256" key="3">
    <source>
        <dbReference type="ARBA" id="ARBA00022723"/>
    </source>
</evidence>
<keyword evidence="10 12" id="KW-0456">Lyase</keyword>
<dbReference type="RefSeq" id="WP_311951479.1">
    <property type="nucleotide sequence ID" value="NZ_JAVLVU010000001.1"/>
</dbReference>
<name>A0ABU3GWZ9_9SPHI</name>
<proteinExistence type="inferred from homology"/>
<dbReference type="Gene3D" id="1.10.340.30">
    <property type="entry name" value="Hypothetical protein, domain 2"/>
    <property type="match status" value="1"/>
</dbReference>
<evidence type="ECO:0000259" key="11">
    <source>
        <dbReference type="SMART" id="SM00478"/>
    </source>
</evidence>
<feature type="binding site" evidence="10">
    <location>
        <position position="205"/>
    </location>
    <ligand>
        <name>[4Fe-4S] cluster</name>
        <dbReference type="ChEBI" id="CHEBI:49883"/>
    </ligand>
</feature>
<dbReference type="InterPro" id="IPR023170">
    <property type="entry name" value="HhH_base_excis_C"/>
</dbReference>
<comment type="catalytic activity">
    <reaction evidence="10">
        <text>2'-deoxyribonucleotide-(2'-deoxyribose 5'-phosphate)-2'-deoxyribonucleotide-DNA = a 3'-end 2'-deoxyribonucleotide-(2,3-dehydro-2,3-deoxyribose 5'-phosphate)-DNA + a 5'-end 5'-phospho-2'-deoxyribonucleoside-DNA + H(+)</text>
        <dbReference type="Rhea" id="RHEA:66592"/>
        <dbReference type="Rhea" id="RHEA-COMP:13180"/>
        <dbReference type="Rhea" id="RHEA-COMP:16897"/>
        <dbReference type="Rhea" id="RHEA-COMP:17067"/>
        <dbReference type="ChEBI" id="CHEBI:15378"/>
        <dbReference type="ChEBI" id="CHEBI:136412"/>
        <dbReference type="ChEBI" id="CHEBI:157695"/>
        <dbReference type="ChEBI" id="CHEBI:167181"/>
        <dbReference type="EC" id="4.2.99.18"/>
    </reaction>
</comment>
<dbReference type="InterPro" id="IPR004035">
    <property type="entry name" value="Endouclease-III_FeS-bd_BS"/>
</dbReference>
<keyword evidence="9 10" id="KW-0326">Glycosidase</keyword>
<dbReference type="InterPro" id="IPR003651">
    <property type="entry name" value="Endonuclease3_FeS-loop_motif"/>
</dbReference>
<dbReference type="Gene3D" id="1.10.1670.10">
    <property type="entry name" value="Helix-hairpin-Helix base-excision DNA repair enzymes (C-terminal)"/>
    <property type="match status" value="1"/>
</dbReference>
<evidence type="ECO:0000256" key="1">
    <source>
        <dbReference type="ARBA" id="ARBA00008343"/>
    </source>
</evidence>
<keyword evidence="12" id="KW-0540">Nuclease</keyword>
<dbReference type="EMBL" id="JAVLVU010000001">
    <property type="protein sequence ID" value="MDT3404141.1"/>
    <property type="molecule type" value="Genomic_DNA"/>
</dbReference>
<comment type="function">
    <text evidence="10">DNA repair enzyme that has both DNA N-glycosylase activity and AP-lyase activity. The DNA N-glycosylase activity releases various damaged pyrimidines from DNA by cleaving the N-glycosidic bond, leaving an AP (apurinic/apyrimidinic) site. The AP-lyase activity cleaves the phosphodiester bond 3' to the AP site by a beta-elimination, leaving a 3'-terminal unsaturated sugar and a product with a terminal 5'-phosphate.</text>
</comment>
<dbReference type="InterPro" id="IPR003265">
    <property type="entry name" value="HhH-GPD_domain"/>
</dbReference>
<dbReference type="InterPro" id="IPR004036">
    <property type="entry name" value="Endonuclease-III-like_CS2"/>
</dbReference>
<dbReference type="GO" id="GO:0140078">
    <property type="term" value="F:class I DNA-(apurinic or apyrimidinic site) endonuclease activity"/>
    <property type="evidence" value="ECO:0007669"/>
    <property type="project" value="UniProtKB-EC"/>
</dbReference>
<sequence length="254" mass="28477">MLKKERYQLLVEYFSKHQPDAETELHYSNPYELLVAVILSAQCTDKRINQVTPALFKRFPTPEDLAAADADEIFTYIRSVSYPNNKSKHLAGMGKMLVEQFNSQVPSDLNELQKLPGVGRKTANVIASVVYNAPAMAVDTHVFRVSNRIGLTTNARTPLAVEKQLIEFLPKETIAMAHHWLILHGRYICLARRPKCEICPLTHFCKYYQSGKAALVFSKTAKVAKKKTAKASIAKKVKVAKTDVVGDVKVTFVN</sequence>
<keyword evidence="12" id="KW-0255">Endonuclease</keyword>
<dbReference type="InterPro" id="IPR011257">
    <property type="entry name" value="DNA_glycosylase"/>
</dbReference>
<keyword evidence="5 10" id="KW-0378">Hydrolase</keyword>
<keyword evidence="2 10" id="KW-0004">4Fe-4S</keyword>
<protein>
    <recommendedName>
        <fullName evidence="10">Endonuclease III</fullName>
        <ecNumber evidence="10">4.2.99.18</ecNumber>
    </recommendedName>
    <alternativeName>
        <fullName evidence="10">DNA-(apurinic or apyrimidinic site) lyase</fullName>
    </alternativeName>
</protein>
<evidence type="ECO:0000256" key="10">
    <source>
        <dbReference type="HAMAP-Rule" id="MF_00942"/>
    </source>
</evidence>
<dbReference type="CDD" id="cd00056">
    <property type="entry name" value="ENDO3c"/>
    <property type="match status" value="1"/>
</dbReference>
<comment type="similarity">
    <text evidence="1 10">Belongs to the Nth/MutY family.</text>
</comment>
<accession>A0ABU3GWZ9</accession>
<reference evidence="13" key="1">
    <citation type="submission" date="2023-07" db="EMBL/GenBank/DDBJ databases">
        <title>Functional and genomic diversity of the sorghum phyllosphere microbiome.</title>
        <authorList>
            <person name="Shade A."/>
        </authorList>
    </citation>
    <scope>NUCLEOTIDE SEQUENCE [LARGE SCALE GENOMIC DNA]</scope>
    <source>
        <strain evidence="13">SORGH_AS_0422</strain>
    </source>
</reference>
<keyword evidence="8 10" id="KW-0234">DNA repair</keyword>
<dbReference type="PANTHER" id="PTHR10359">
    <property type="entry name" value="A/G-SPECIFIC ADENINE GLYCOSYLASE/ENDONUCLEASE III"/>
    <property type="match status" value="1"/>
</dbReference>
<evidence type="ECO:0000256" key="2">
    <source>
        <dbReference type="ARBA" id="ARBA00022485"/>
    </source>
</evidence>
<keyword evidence="3 10" id="KW-0479">Metal-binding</keyword>
<dbReference type="SMART" id="SM00478">
    <property type="entry name" value="ENDO3c"/>
    <property type="match status" value="1"/>
</dbReference>
<keyword evidence="13" id="KW-1185">Reference proteome</keyword>
<dbReference type="EC" id="4.2.99.18" evidence="10"/>
<keyword evidence="10" id="KW-0238">DNA-binding</keyword>
<feature type="binding site" evidence="10">
    <location>
        <position position="199"/>
    </location>
    <ligand>
        <name>[4Fe-4S] cluster</name>
        <dbReference type="ChEBI" id="CHEBI:49883"/>
    </ligand>
</feature>
<feature type="binding site" evidence="10">
    <location>
        <position position="196"/>
    </location>
    <ligand>
        <name>[4Fe-4S] cluster</name>
        <dbReference type="ChEBI" id="CHEBI:49883"/>
    </ligand>
</feature>
<evidence type="ECO:0000256" key="5">
    <source>
        <dbReference type="ARBA" id="ARBA00022801"/>
    </source>
</evidence>
<dbReference type="PROSITE" id="PS01155">
    <property type="entry name" value="ENDONUCLEASE_III_2"/>
    <property type="match status" value="1"/>
</dbReference>
<dbReference type="PANTHER" id="PTHR10359:SF18">
    <property type="entry name" value="ENDONUCLEASE III"/>
    <property type="match status" value="1"/>
</dbReference>
<dbReference type="NCBIfam" id="TIGR01083">
    <property type="entry name" value="nth"/>
    <property type="match status" value="1"/>
</dbReference>
<dbReference type="Pfam" id="PF00730">
    <property type="entry name" value="HhH-GPD"/>
    <property type="match status" value="1"/>
</dbReference>
<evidence type="ECO:0000313" key="13">
    <source>
        <dbReference type="Proteomes" id="UP001258315"/>
    </source>
</evidence>
<dbReference type="Pfam" id="PF10576">
    <property type="entry name" value="EndIII_4Fe-2S"/>
    <property type="match status" value="1"/>
</dbReference>
<evidence type="ECO:0000313" key="12">
    <source>
        <dbReference type="EMBL" id="MDT3404141.1"/>
    </source>
</evidence>
<dbReference type="SUPFAM" id="SSF48150">
    <property type="entry name" value="DNA-glycosylase"/>
    <property type="match status" value="1"/>
</dbReference>
<evidence type="ECO:0000256" key="4">
    <source>
        <dbReference type="ARBA" id="ARBA00022763"/>
    </source>
</evidence>
<keyword evidence="7 10" id="KW-0411">Iron-sulfur</keyword>
<dbReference type="Pfam" id="PF00633">
    <property type="entry name" value="HHH"/>
    <property type="match status" value="1"/>
</dbReference>
<evidence type="ECO:0000256" key="8">
    <source>
        <dbReference type="ARBA" id="ARBA00023204"/>
    </source>
</evidence>
<dbReference type="InterPro" id="IPR005759">
    <property type="entry name" value="Nth"/>
</dbReference>
<comment type="cofactor">
    <cofactor evidence="10">
        <name>[4Fe-4S] cluster</name>
        <dbReference type="ChEBI" id="CHEBI:49883"/>
    </cofactor>
    <text evidence="10">Binds 1 [4Fe-4S] cluster.</text>
</comment>
<dbReference type="PROSITE" id="PS00764">
    <property type="entry name" value="ENDONUCLEASE_III_1"/>
    <property type="match status" value="1"/>
</dbReference>
<evidence type="ECO:0000256" key="7">
    <source>
        <dbReference type="ARBA" id="ARBA00023014"/>
    </source>
</evidence>
<dbReference type="HAMAP" id="MF_00942">
    <property type="entry name" value="Nth"/>
    <property type="match status" value="1"/>
</dbReference>
<dbReference type="InterPro" id="IPR000445">
    <property type="entry name" value="HhH_motif"/>
</dbReference>
<evidence type="ECO:0000256" key="9">
    <source>
        <dbReference type="ARBA" id="ARBA00023295"/>
    </source>
</evidence>
<keyword evidence="6 10" id="KW-0408">Iron</keyword>